<reference evidence="2" key="1">
    <citation type="journal article" date="2022" name="bioRxiv">
        <title>Sequencing and chromosome-scale assembly of the giantPleurodeles waltlgenome.</title>
        <authorList>
            <person name="Brown T."/>
            <person name="Elewa A."/>
            <person name="Iarovenko S."/>
            <person name="Subramanian E."/>
            <person name="Araus A.J."/>
            <person name="Petzold A."/>
            <person name="Susuki M."/>
            <person name="Suzuki K.-i.T."/>
            <person name="Hayashi T."/>
            <person name="Toyoda A."/>
            <person name="Oliveira C."/>
            <person name="Osipova E."/>
            <person name="Leigh N.D."/>
            <person name="Simon A."/>
            <person name="Yun M.H."/>
        </authorList>
    </citation>
    <scope>NUCLEOTIDE SEQUENCE</scope>
    <source>
        <strain evidence="2">20211129_DDA</strain>
        <tissue evidence="2">Liver</tissue>
    </source>
</reference>
<sequence length="74" mass="8676">MTRHTPAPTPQIMPHEPNTARIDNTIRKNNDKVYRLLLWLFTKQQYKRPSLTKQVGQLDISAVLLKNYPPESYV</sequence>
<evidence type="ECO:0000313" key="3">
    <source>
        <dbReference type="Proteomes" id="UP001066276"/>
    </source>
</evidence>
<name>A0AAV7MAZ6_PLEWA</name>
<protein>
    <submittedName>
        <fullName evidence="2">Uncharacterized protein</fullName>
    </submittedName>
</protein>
<gene>
    <name evidence="2" type="ORF">NDU88_004197</name>
</gene>
<evidence type="ECO:0000313" key="2">
    <source>
        <dbReference type="EMBL" id="KAJ1099093.1"/>
    </source>
</evidence>
<keyword evidence="3" id="KW-1185">Reference proteome</keyword>
<dbReference type="EMBL" id="JANPWB010000014">
    <property type="protein sequence ID" value="KAJ1099093.1"/>
    <property type="molecule type" value="Genomic_DNA"/>
</dbReference>
<comment type="caution">
    <text evidence="2">The sequence shown here is derived from an EMBL/GenBank/DDBJ whole genome shotgun (WGS) entry which is preliminary data.</text>
</comment>
<accession>A0AAV7MAZ6</accession>
<dbReference type="AlphaFoldDB" id="A0AAV7MAZ6"/>
<proteinExistence type="predicted"/>
<evidence type="ECO:0000256" key="1">
    <source>
        <dbReference type="SAM" id="MobiDB-lite"/>
    </source>
</evidence>
<organism evidence="2 3">
    <name type="scientific">Pleurodeles waltl</name>
    <name type="common">Iberian ribbed newt</name>
    <dbReference type="NCBI Taxonomy" id="8319"/>
    <lineage>
        <taxon>Eukaryota</taxon>
        <taxon>Metazoa</taxon>
        <taxon>Chordata</taxon>
        <taxon>Craniata</taxon>
        <taxon>Vertebrata</taxon>
        <taxon>Euteleostomi</taxon>
        <taxon>Amphibia</taxon>
        <taxon>Batrachia</taxon>
        <taxon>Caudata</taxon>
        <taxon>Salamandroidea</taxon>
        <taxon>Salamandridae</taxon>
        <taxon>Pleurodelinae</taxon>
        <taxon>Pleurodeles</taxon>
    </lineage>
</organism>
<feature type="region of interest" description="Disordered" evidence="1">
    <location>
        <begin position="1"/>
        <end position="23"/>
    </location>
</feature>
<dbReference type="Proteomes" id="UP001066276">
    <property type="component" value="Chromosome 10"/>
</dbReference>